<dbReference type="PATRIC" id="fig|1423753.3.peg.1729"/>
<dbReference type="PROSITE" id="PS00798">
    <property type="entry name" value="ALDOKETO_REDUCTASE_1"/>
    <property type="match status" value="1"/>
</dbReference>
<dbReference type="PIRSF" id="PIRSF000097">
    <property type="entry name" value="AKR"/>
    <property type="match status" value="1"/>
</dbReference>
<feature type="site" description="Lowers pKa of active site Tyr" evidence="6">
    <location>
        <position position="73"/>
    </location>
</feature>
<dbReference type="Proteomes" id="UP000051580">
    <property type="component" value="Unassembled WGS sequence"/>
</dbReference>
<feature type="binding site" evidence="5">
    <location>
        <position position="104"/>
    </location>
    <ligand>
        <name>substrate</name>
    </ligand>
</feature>
<reference evidence="8 9" key="1">
    <citation type="journal article" date="2015" name="Genome Announc.">
        <title>Expanding the biotechnology potential of lactobacilli through comparative genomics of 213 strains and associated genera.</title>
        <authorList>
            <person name="Sun Z."/>
            <person name="Harris H.M."/>
            <person name="McCann A."/>
            <person name="Guo C."/>
            <person name="Argimon S."/>
            <person name="Zhang W."/>
            <person name="Yang X."/>
            <person name="Jeffery I.B."/>
            <person name="Cooney J.C."/>
            <person name="Kagawa T.F."/>
            <person name="Liu W."/>
            <person name="Song Y."/>
            <person name="Salvetti E."/>
            <person name="Wrobel A."/>
            <person name="Rasinkangas P."/>
            <person name="Parkhill J."/>
            <person name="Rea M.C."/>
            <person name="O'Sullivan O."/>
            <person name="Ritari J."/>
            <person name="Douillard F.P."/>
            <person name="Paul Ross R."/>
            <person name="Yang R."/>
            <person name="Briner A.E."/>
            <person name="Felis G.E."/>
            <person name="de Vos W.M."/>
            <person name="Barrangou R."/>
            <person name="Klaenhammer T.R."/>
            <person name="Caufield P.W."/>
            <person name="Cui Y."/>
            <person name="Zhang H."/>
            <person name="O'Toole P.W."/>
        </authorList>
    </citation>
    <scope>NUCLEOTIDE SEQUENCE [LARGE SCALE GENOMIC DNA]</scope>
    <source>
        <strain evidence="8 9">DSM 16381</strain>
    </source>
</reference>
<dbReference type="EMBL" id="AZFS01000016">
    <property type="protein sequence ID" value="KRL97578.1"/>
    <property type="molecule type" value="Genomic_DNA"/>
</dbReference>
<gene>
    <name evidence="8" type="ORF">FD28_GL001664</name>
</gene>
<evidence type="ECO:0000256" key="4">
    <source>
        <dbReference type="PIRSR" id="PIRSR000097-1"/>
    </source>
</evidence>
<evidence type="ECO:0000256" key="2">
    <source>
        <dbReference type="ARBA" id="ARBA00022857"/>
    </source>
</evidence>
<comment type="caution">
    <text evidence="8">The sequence shown here is derived from an EMBL/GenBank/DDBJ whole genome shotgun (WGS) entry which is preliminary data.</text>
</comment>
<protein>
    <submittedName>
        <fullName evidence="8">Glyoxal reductase</fullName>
    </submittedName>
</protein>
<dbReference type="SUPFAM" id="SSF51430">
    <property type="entry name" value="NAD(P)-linked oxidoreductase"/>
    <property type="match status" value="1"/>
</dbReference>
<evidence type="ECO:0000256" key="1">
    <source>
        <dbReference type="ARBA" id="ARBA00007905"/>
    </source>
</evidence>
<dbReference type="FunFam" id="3.20.20.100:FF:000002">
    <property type="entry name" value="2,5-diketo-D-gluconic acid reductase A"/>
    <property type="match status" value="1"/>
</dbReference>
<evidence type="ECO:0000313" key="8">
    <source>
        <dbReference type="EMBL" id="KRL97578.1"/>
    </source>
</evidence>
<evidence type="ECO:0000256" key="3">
    <source>
        <dbReference type="ARBA" id="ARBA00023002"/>
    </source>
</evidence>
<dbReference type="PANTHER" id="PTHR43827:SF3">
    <property type="entry name" value="NADP-DEPENDENT OXIDOREDUCTASE DOMAIN-CONTAINING PROTEIN"/>
    <property type="match status" value="1"/>
</dbReference>
<comment type="similarity">
    <text evidence="1">Belongs to the aldo/keto reductase family.</text>
</comment>
<organism evidence="8 9">
    <name type="scientific">Levilactobacillus hammesii DSM 16381</name>
    <dbReference type="NCBI Taxonomy" id="1423753"/>
    <lineage>
        <taxon>Bacteria</taxon>
        <taxon>Bacillati</taxon>
        <taxon>Bacillota</taxon>
        <taxon>Bacilli</taxon>
        <taxon>Lactobacillales</taxon>
        <taxon>Lactobacillaceae</taxon>
        <taxon>Levilactobacillus</taxon>
    </lineage>
</organism>
<dbReference type="PROSITE" id="PS00062">
    <property type="entry name" value="ALDOKETO_REDUCTASE_2"/>
    <property type="match status" value="1"/>
</dbReference>
<dbReference type="InterPro" id="IPR036812">
    <property type="entry name" value="NAD(P)_OxRdtase_dom_sf"/>
</dbReference>
<dbReference type="Gene3D" id="3.20.20.100">
    <property type="entry name" value="NADP-dependent oxidoreductase domain"/>
    <property type="match status" value="1"/>
</dbReference>
<dbReference type="InterPro" id="IPR023210">
    <property type="entry name" value="NADP_OxRdtase_dom"/>
</dbReference>
<dbReference type="GO" id="GO:0016616">
    <property type="term" value="F:oxidoreductase activity, acting on the CH-OH group of donors, NAD or NADP as acceptor"/>
    <property type="evidence" value="ECO:0007669"/>
    <property type="project" value="UniProtKB-ARBA"/>
</dbReference>
<evidence type="ECO:0000259" key="7">
    <source>
        <dbReference type="Pfam" id="PF00248"/>
    </source>
</evidence>
<dbReference type="RefSeq" id="WP_057731767.1">
    <property type="nucleotide sequence ID" value="NZ_AZFS01000016.1"/>
</dbReference>
<name>A0A0R1V1G8_9LACO</name>
<dbReference type="InterPro" id="IPR018170">
    <property type="entry name" value="Aldo/ket_reductase_CS"/>
</dbReference>
<keyword evidence="2" id="KW-0521">NADP</keyword>
<keyword evidence="3" id="KW-0560">Oxidoreductase</keyword>
<feature type="active site" description="Proton donor" evidence="4">
    <location>
        <position position="48"/>
    </location>
</feature>
<dbReference type="Pfam" id="PF00248">
    <property type="entry name" value="Aldo_ket_red"/>
    <property type="match status" value="1"/>
</dbReference>
<dbReference type="PRINTS" id="PR00069">
    <property type="entry name" value="ALDKETRDTASE"/>
</dbReference>
<dbReference type="AlphaFoldDB" id="A0A0R1V1G8"/>
<feature type="domain" description="NADP-dependent oxidoreductase" evidence="7">
    <location>
        <begin position="16"/>
        <end position="256"/>
    </location>
</feature>
<dbReference type="STRING" id="1423753.FD28_GL001664"/>
<dbReference type="InterPro" id="IPR020471">
    <property type="entry name" value="AKR"/>
</dbReference>
<evidence type="ECO:0000313" key="9">
    <source>
        <dbReference type="Proteomes" id="UP000051580"/>
    </source>
</evidence>
<accession>A0A0R1V1G8</accession>
<evidence type="ECO:0000256" key="6">
    <source>
        <dbReference type="PIRSR" id="PIRSR000097-3"/>
    </source>
</evidence>
<dbReference type="PANTHER" id="PTHR43827">
    <property type="entry name" value="2,5-DIKETO-D-GLUCONIC ACID REDUCTASE"/>
    <property type="match status" value="1"/>
</dbReference>
<proteinExistence type="inferred from homology"/>
<evidence type="ECO:0000256" key="5">
    <source>
        <dbReference type="PIRSR" id="PIRSR000097-2"/>
    </source>
</evidence>
<keyword evidence="9" id="KW-1185">Reference proteome</keyword>
<sequence>MEFVTLNNGVKMPVLGYGTFQTPPEQTTANVTEALKVGYRSIDTAQVYGTEQGVGEAIKRSGLNRDEVFITSKTQTDGYSETIQGIDASLKRLDSDYFDLMIIHWPTANSLETYRALIDALKAGKTRAIGVSNFNSKQLDKLIENVNIVPALDQIETHLYWQQAKMRPYLQDYNIVHESWAPLGENFGREMMAEPEVQILSEKYQVSAAQILLRFLTQQDIVTIPKSLNPVHVASNFDSLSFKLTTSEVANLKRLDRHQSIKDWPQTMRESAY</sequence>
<dbReference type="OrthoDB" id="9804790at2"/>